<evidence type="ECO:0000313" key="3">
    <source>
        <dbReference type="Proteomes" id="UP000642673"/>
    </source>
</evidence>
<sequence length="145" mass="16001">MLMASRTRTAAELWDGWLEMWNEDPGAAHKIIGAEYRLHLPTTGATIDPETIRDPGAMADWVAGFTGKFEGLRYETDLGPVVDGELAVCRWFGTATCLGRTGWPSDVPGKRITWVGVDILRIVDGWIVEAWTQGAETDERPPSDV</sequence>
<comment type="caution">
    <text evidence="2">The sequence shown here is derived from an EMBL/GenBank/DDBJ whole genome shotgun (WGS) entry which is preliminary data.</text>
</comment>
<reference evidence="3" key="1">
    <citation type="journal article" date="2019" name="Int. J. Syst. Evol. Microbiol.">
        <title>The Global Catalogue of Microorganisms (GCM) 10K type strain sequencing project: providing services to taxonomists for standard genome sequencing and annotation.</title>
        <authorList>
            <consortium name="The Broad Institute Genomics Platform"/>
            <consortium name="The Broad Institute Genome Sequencing Center for Infectious Disease"/>
            <person name="Wu L."/>
            <person name="Ma J."/>
        </authorList>
    </citation>
    <scope>NUCLEOTIDE SEQUENCE [LARGE SCALE GENOMIC DNA]</scope>
    <source>
        <strain evidence="3">JCM 4738</strain>
    </source>
</reference>
<accession>A0ABQ3F5M3</accession>
<proteinExistence type="predicted"/>
<keyword evidence="3" id="KW-1185">Reference proteome</keyword>
<protein>
    <recommendedName>
        <fullName evidence="1">SnoaL-like domain-containing protein</fullName>
    </recommendedName>
</protein>
<organism evidence="2 3">
    <name type="scientific">Streptomyces cirratus</name>
    <dbReference type="NCBI Taxonomy" id="68187"/>
    <lineage>
        <taxon>Bacteria</taxon>
        <taxon>Bacillati</taxon>
        <taxon>Actinomycetota</taxon>
        <taxon>Actinomycetes</taxon>
        <taxon>Kitasatosporales</taxon>
        <taxon>Streptomycetaceae</taxon>
        <taxon>Streptomyces</taxon>
    </lineage>
</organism>
<evidence type="ECO:0000259" key="1">
    <source>
        <dbReference type="Pfam" id="PF12680"/>
    </source>
</evidence>
<dbReference type="SUPFAM" id="SSF54427">
    <property type="entry name" value="NTF2-like"/>
    <property type="match status" value="1"/>
</dbReference>
<gene>
    <name evidence="2" type="ORF">GCM10010347_65730</name>
</gene>
<evidence type="ECO:0000313" key="2">
    <source>
        <dbReference type="EMBL" id="GHB85672.1"/>
    </source>
</evidence>
<dbReference type="Pfam" id="PF12680">
    <property type="entry name" value="SnoaL_2"/>
    <property type="match status" value="1"/>
</dbReference>
<name>A0ABQ3F5M3_9ACTN</name>
<dbReference type="EMBL" id="BMVP01000029">
    <property type="protein sequence ID" value="GHB85672.1"/>
    <property type="molecule type" value="Genomic_DNA"/>
</dbReference>
<dbReference type="Proteomes" id="UP000642673">
    <property type="component" value="Unassembled WGS sequence"/>
</dbReference>
<feature type="domain" description="SnoaL-like" evidence="1">
    <location>
        <begin position="17"/>
        <end position="129"/>
    </location>
</feature>
<dbReference type="Gene3D" id="3.10.450.50">
    <property type="match status" value="1"/>
</dbReference>
<dbReference type="RefSeq" id="WP_381354092.1">
    <property type="nucleotide sequence ID" value="NZ_JBHSYU010000002.1"/>
</dbReference>
<dbReference type="InterPro" id="IPR032710">
    <property type="entry name" value="NTF2-like_dom_sf"/>
</dbReference>
<dbReference type="InterPro" id="IPR037401">
    <property type="entry name" value="SnoaL-like"/>
</dbReference>